<comment type="caution">
    <text evidence="15">The sequence shown here is derived from an EMBL/GenBank/DDBJ whole genome shotgun (WGS) entry which is preliminary data.</text>
</comment>
<dbReference type="Gene3D" id="3.40.50.300">
    <property type="entry name" value="P-loop containing nucleotide triphosphate hydrolases"/>
    <property type="match status" value="2"/>
</dbReference>
<sequence length="1176" mass="133553">MAPLPAKRHRAPTDLGSDDYESAGEGHSNRRDSRKRQRLSGVSDAPEDDERDSMLLGTQQNDVEALLDGNGDTSFLDGSMIDQETGEFDVELLLGNEEARFSGLKRIVEKRFKRRTDNMPAENAIIEEVKCINFMCHAHLTVPLGPLINFVIGHNGSGKSAVMTALTLCLGAKATSTNRGQSLKSFIKEGEDFAQLAVKIKNHGSSAFKPELYGNSIIVERHFNRNGASGFKIKNVKEKVVSTKKSDLEDIIDAFQLQMDNPMNVLSQDMARQFLNNSTPPDKYRFFIEGTQLAVLDRDYRMLEEYLNEIEAKHAIKHQDVEVLRKKRQEAQERLRAAGKQNQMRQKAALVQRQYAWKQVEVEEDKMEDVDRYIADAQAEIAQKTAEVEDASNRFVQAEDNLAEAVRKVEECDGDRRPIQERLDFAKGEFNKGKEELQELLAQHRQIKSSLKGDNAIIGKIQSDMEEERRRQDDADGGESGIRLQEIEEAKAVAQEKKAIVEELHNGFPILEQARDGAKTHLDAFRPILQQKKNDVSQQQRHIDEIRKNRGSWMAGFDQNLPALLRAIDNETRFHNKPVGPMGRHIRLLKPEWSGILEKSAGMQLNAFVVTSKHDESILRELMHRQHYPRDQSNTTPIVIGNPRPLDTSRNEPDPQLLTWMRALKFDNDLVRNQMIINNLIEQTVLIEDFDEAYNFALGPGTGENHPRPNNVKQVYTMAKNKRGGVRFGWALSGGGTQAPIGTQNNRLPRMQTEIESRLNVATEELRRYKLDLQQAENEYRERESALTRASQMLTRRERDHKNARIAAQTAQERYEGLVDALDQERPQAGRLEDLEGQLEAAMANKDTNLAMVQDATEARERLNTQQRERRDAQTAIEEELSEANAKLSKAQIRVNRLQTNREAALHTKNEAYEVMELAREKLASYQQQREVLQSDIAQMSEQASVVGERPHIAQGETVDSLGKKYERLQQEIQQQDQRLGGSEEDLREEHFSAIAAHKTAVKDINDMETAQRMLKTTLDSRRARLAIFKRTIADRSRITFTYLLAARKFRGDLRINHKAKELDLAVEPDITKAGAEGRQTRTLSGGEKSFSTVCLLLSLWDAMGAPTRCLDEFDVFMDSVNREISMKMIIDACRSSAMRQFLFITPQAMGNVSLGQDVKIIKMSDPERGQTTLPF</sequence>
<feature type="coiled-coil region" evidence="12">
    <location>
        <begin position="856"/>
        <end position="986"/>
    </location>
</feature>
<evidence type="ECO:0000256" key="7">
    <source>
        <dbReference type="ARBA" id="ARBA00022840"/>
    </source>
</evidence>
<dbReference type="GO" id="GO:0030915">
    <property type="term" value="C:Smc5-Smc6 complex"/>
    <property type="evidence" value="ECO:0007669"/>
    <property type="project" value="TreeGrafter"/>
</dbReference>
<evidence type="ECO:0000256" key="5">
    <source>
        <dbReference type="ARBA" id="ARBA00022741"/>
    </source>
</evidence>
<evidence type="ECO:0000256" key="3">
    <source>
        <dbReference type="ARBA" id="ARBA00006793"/>
    </source>
</evidence>
<evidence type="ECO:0000256" key="9">
    <source>
        <dbReference type="ARBA" id="ARBA00023172"/>
    </source>
</evidence>
<organism evidence="15 16">
    <name type="scientific">Diplodia seriata</name>
    <dbReference type="NCBI Taxonomy" id="420778"/>
    <lineage>
        <taxon>Eukaryota</taxon>
        <taxon>Fungi</taxon>
        <taxon>Dikarya</taxon>
        <taxon>Ascomycota</taxon>
        <taxon>Pezizomycotina</taxon>
        <taxon>Dothideomycetes</taxon>
        <taxon>Dothideomycetes incertae sedis</taxon>
        <taxon>Botryosphaeriales</taxon>
        <taxon>Botryosphaeriaceae</taxon>
        <taxon>Diplodia</taxon>
    </lineage>
</organism>
<evidence type="ECO:0000259" key="14">
    <source>
        <dbReference type="Pfam" id="PF02463"/>
    </source>
</evidence>
<keyword evidence="4" id="KW-0158">Chromosome</keyword>
<keyword evidence="10" id="KW-0234">DNA repair</keyword>
<comment type="similarity">
    <text evidence="3">Belongs to the SMC family. SMC6 subfamily.</text>
</comment>
<accession>A0A0G2GEY6</accession>
<evidence type="ECO:0000256" key="4">
    <source>
        <dbReference type="ARBA" id="ARBA00022454"/>
    </source>
</evidence>
<dbReference type="PANTHER" id="PTHR19306:SF6">
    <property type="entry name" value="STRUCTURAL MAINTENANCE OF CHROMOSOMES PROTEIN 6"/>
    <property type="match status" value="1"/>
</dbReference>
<feature type="coiled-coil region" evidence="12">
    <location>
        <begin position="293"/>
        <end position="454"/>
    </location>
</feature>
<evidence type="ECO:0000256" key="8">
    <source>
        <dbReference type="ARBA" id="ARBA00023054"/>
    </source>
</evidence>
<feature type="region of interest" description="Disordered" evidence="13">
    <location>
        <begin position="462"/>
        <end position="482"/>
    </location>
</feature>
<keyword evidence="6" id="KW-0227">DNA damage</keyword>
<dbReference type="PANTHER" id="PTHR19306">
    <property type="entry name" value="STRUCTURAL MAINTENANCE OF CHROMOSOMES 5,6 SMC5, SMC6"/>
    <property type="match status" value="1"/>
</dbReference>
<protein>
    <submittedName>
        <fullName evidence="15">Putative dna repair protein rad18</fullName>
    </submittedName>
</protein>
<feature type="domain" description="RecF/RecN/SMC N-terminal" evidence="14">
    <location>
        <begin position="126"/>
        <end position="1148"/>
    </location>
</feature>
<evidence type="ECO:0000256" key="2">
    <source>
        <dbReference type="ARBA" id="ARBA00004286"/>
    </source>
</evidence>
<evidence type="ECO:0000313" key="16">
    <source>
        <dbReference type="Proteomes" id="UP000034182"/>
    </source>
</evidence>
<dbReference type="Proteomes" id="UP000034182">
    <property type="component" value="Unassembled WGS sequence"/>
</dbReference>
<dbReference type="GO" id="GO:0005524">
    <property type="term" value="F:ATP binding"/>
    <property type="evidence" value="ECO:0007669"/>
    <property type="project" value="UniProtKB-KW"/>
</dbReference>
<keyword evidence="8 12" id="KW-0175">Coiled coil</keyword>
<proteinExistence type="inferred from homology"/>
<dbReference type="GO" id="GO:0000724">
    <property type="term" value="P:double-strand break repair via homologous recombination"/>
    <property type="evidence" value="ECO:0007669"/>
    <property type="project" value="TreeGrafter"/>
</dbReference>
<keyword evidence="11" id="KW-0539">Nucleus</keyword>
<name>A0A0G2GEY6_9PEZI</name>
<dbReference type="GO" id="GO:0003684">
    <property type="term" value="F:damaged DNA binding"/>
    <property type="evidence" value="ECO:0007669"/>
    <property type="project" value="TreeGrafter"/>
</dbReference>
<evidence type="ECO:0000256" key="11">
    <source>
        <dbReference type="ARBA" id="ARBA00023242"/>
    </source>
</evidence>
<dbReference type="SUPFAM" id="SSF52540">
    <property type="entry name" value="P-loop containing nucleoside triphosphate hydrolases"/>
    <property type="match status" value="2"/>
</dbReference>
<reference evidence="15 16" key="2">
    <citation type="submission" date="2015-05" db="EMBL/GenBank/DDBJ databases">
        <title>Distinctive expansion of gene families associated with plant cell wall degradation and secondary metabolism in the genomes of grapevine trunk pathogens.</title>
        <authorList>
            <person name="Lawrence D.P."/>
            <person name="Travadon R."/>
            <person name="Rolshausen P.E."/>
            <person name="Baumgartner K."/>
        </authorList>
    </citation>
    <scope>NUCLEOTIDE SEQUENCE [LARGE SCALE GENOMIC DNA]</scope>
    <source>
        <strain evidence="15">DS831</strain>
    </source>
</reference>
<evidence type="ECO:0000256" key="13">
    <source>
        <dbReference type="SAM" id="MobiDB-lite"/>
    </source>
</evidence>
<comment type="subcellular location">
    <subcellularLocation>
        <location evidence="2">Chromosome</location>
    </subcellularLocation>
    <subcellularLocation>
        <location evidence="1">Nucleus</location>
    </subcellularLocation>
</comment>
<dbReference type="EMBL" id="LAQI01000190">
    <property type="protein sequence ID" value="KKY15585.1"/>
    <property type="molecule type" value="Genomic_DNA"/>
</dbReference>
<feature type="region of interest" description="Disordered" evidence="13">
    <location>
        <begin position="1"/>
        <end position="54"/>
    </location>
</feature>
<feature type="coiled-coil region" evidence="12">
    <location>
        <begin position="759"/>
        <end position="793"/>
    </location>
</feature>
<feature type="compositionally biased region" description="Basic residues" evidence="13">
    <location>
        <begin position="1"/>
        <end position="10"/>
    </location>
</feature>
<dbReference type="GO" id="GO:0005634">
    <property type="term" value="C:nucleus"/>
    <property type="evidence" value="ECO:0007669"/>
    <property type="project" value="UniProtKB-SubCell"/>
</dbReference>
<dbReference type="InterPro" id="IPR027417">
    <property type="entry name" value="P-loop_NTPase"/>
</dbReference>
<dbReference type="Pfam" id="PF02463">
    <property type="entry name" value="SMC_N"/>
    <property type="match status" value="1"/>
</dbReference>
<evidence type="ECO:0000313" key="15">
    <source>
        <dbReference type="EMBL" id="KKY15585.1"/>
    </source>
</evidence>
<gene>
    <name evidence="15" type="ORF">UCDDS831_g07551</name>
</gene>
<keyword evidence="5" id="KW-0547">Nucleotide-binding</keyword>
<reference evidence="15 16" key="1">
    <citation type="submission" date="2015-03" db="EMBL/GenBank/DDBJ databases">
        <authorList>
            <person name="Morales-Cruz A."/>
            <person name="Amrine K.C."/>
            <person name="Cantu D."/>
        </authorList>
    </citation>
    <scope>NUCLEOTIDE SEQUENCE [LARGE SCALE GENOMIC DNA]</scope>
    <source>
        <strain evidence="15">DS831</strain>
    </source>
</reference>
<dbReference type="GO" id="GO:0003697">
    <property type="term" value="F:single-stranded DNA binding"/>
    <property type="evidence" value="ECO:0007669"/>
    <property type="project" value="TreeGrafter"/>
</dbReference>
<dbReference type="AlphaFoldDB" id="A0A0G2GEY6"/>
<feature type="region of interest" description="Disordered" evidence="13">
    <location>
        <begin position="631"/>
        <end position="653"/>
    </location>
</feature>
<evidence type="ECO:0000256" key="6">
    <source>
        <dbReference type="ARBA" id="ARBA00022763"/>
    </source>
</evidence>
<keyword evidence="7" id="KW-0067">ATP-binding</keyword>
<evidence type="ECO:0000256" key="12">
    <source>
        <dbReference type="SAM" id="Coils"/>
    </source>
</evidence>
<keyword evidence="9" id="KW-0233">DNA recombination</keyword>
<dbReference type="InterPro" id="IPR003395">
    <property type="entry name" value="RecF/RecN/SMC_N"/>
</dbReference>
<evidence type="ECO:0000256" key="10">
    <source>
        <dbReference type="ARBA" id="ARBA00023204"/>
    </source>
</evidence>
<dbReference type="GO" id="GO:0035861">
    <property type="term" value="C:site of double-strand break"/>
    <property type="evidence" value="ECO:0007669"/>
    <property type="project" value="TreeGrafter"/>
</dbReference>
<evidence type="ECO:0000256" key="1">
    <source>
        <dbReference type="ARBA" id="ARBA00004123"/>
    </source>
</evidence>